<name>A0A2N3VHB1_9NOCA</name>
<reference evidence="2 3" key="1">
    <citation type="submission" date="2017-12" db="EMBL/GenBank/DDBJ databases">
        <title>Sequencing the genomes of 1000 Actinobacteria strains.</title>
        <authorList>
            <person name="Klenk H.-P."/>
        </authorList>
    </citation>
    <scope>NUCLEOTIDE SEQUENCE [LARGE SCALE GENOMIC DNA]</scope>
    <source>
        <strain evidence="2 3">DSM 44489</strain>
    </source>
</reference>
<dbReference type="Proteomes" id="UP000233766">
    <property type="component" value="Unassembled WGS sequence"/>
</dbReference>
<feature type="region of interest" description="Disordered" evidence="1">
    <location>
        <begin position="110"/>
        <end position="168"/>
    </location>
</feature>
<comment type="caution">
    <text evidence="2">The sequence shown here is derived from an EMBL/GenBank/DDBJ whole genome shotgun (WGS) entry which is preliminary data.</text>
</comment>
<protein>
    <submittedName>
        <fullName evidence="2">Uncharacterized protein</fullName>
    </submittedName>
</protein>
<feature type="region of interest" description="Disordered" evidence="1">
    <location>
        <begin position="1"/>
        <end position="25"/>
    </location>
</feature>
<keyword evidence="3" id="KW-1185">Reference proteome</keyword>
<organism evidence="2 3">
    <name type="scientific">Nocardia fluminea</name>
    <dbReference type="NCBI Taxonomy" id="134984"/>
    <lineage>
        <taxon>Bacteria</taxon>
        <taxon>Bacillati</taxon>
        <taxon>Actinomycetota</taxon>
        <taxon>Actinomycetes</taxon>
        <taxon>Mycobacteriales</taxon>
        <taxon>Nocardiaceae</taxon>
        <taxon>Nocardia</taxon>
    </lineage>
</organism>
<evidence type="ECO:0000256" key="1">
    <source>
        <dbReference type="SAM" id="MobiDB-lite"/>
    </source>
</evidence>
<dbReference type="AlphaFoldDB" id="A0A2N3VHB1"/>
<feature type="compositionally biased region" description="Basic residues" evidence="1">
    <location>
        <begin position="149"/>
        <end position="162"/>
    </location>
</feature>
<accession>A0A2N3VHB1</accession>
<feature type="region of interest" description="Disordered" evidence="1">
    <location>
        <begin position="205"/>
        <end position="303"/>
    </location>
</feature>
<sequence length="303" mass="33763">MRRGRPPRPLDVPGKTPDLLGARGTDNRGPLWTTIDYQISTTTWGNALQYDNYRQRWTTLDNGVSSRISGDIVGSPPPYHRVEEPLALRRDRRSRTPDRGRPRVCQATRAIGTAPPDPIRSTRDDHTPPSGRAVHLAASPADTSTQRSRVTHPRAPHTRPSRKTPCGQAREVELRWHDHRADPRMAHIQEPSTRHERLSTIVLCTGSRSRDESSYSGERGQDHVSHDRRPIDANAVAPTPTIPPGHACAAGAFRAHNARWPTPRPTRARRHRDLGQQPSLSRSDSPAPPQLILCSPDQGAYAR</sequence>
<proteinExistence type="predicted"/>
<evidence type="ECO:0000313" key="3">
    <source>
        <dbReference type="Proteomes" id="UP000233766"/>
    </source>
</evidence>
<dbReference type="EMBL" id="PJMW01000002">
    <property type="protein sequence ID" value="PKV81011.1"/>
    <property type="molecule type" value="Genomic_DNA"/>
</dbReference>
<evidence type="ECO:0000313" key="2">
    <source>
        <dbReference type="EMBL" id="PKV81011.1"/>
    </source>
</evidence>
<gene>
    <name evidence="2" type="ORF">ATK86_5457</name>
</gene>
<feature type="compositionally biased region" description="Basic and acidic residues" evidence="1">
    <location>
        <begin position="208"/>
        <end position="231"/>
    </location>
</feature>